<dbReference type="PANTHER" id="PTHR30055">
    <property type="entry name" value="HTH-TYPE TRANSCRIPTIONAL REGULATOR RUTR"/>
    <property type="match status" value="1"/>
</dbReference>
<dbReference type="SUPFAM" id="SSF46689">
    <property type="entry name" value="Homeodomain-like"/>
    <property type="match status" value="1"/>
</dbReference>
<dbReference type="OrthoDB" id="7506349at2"/>
<accession>A0A3M2KXT0</accession>
<name>A0A3M2KXT0_9NOCA</name>
<keyword evidence="3" id="KW-0804">Transcription</keyword>
<reference evidence="6 7" key="1">
    <citation type="submission" date="2018-10" db="EMBL/GenBank/DDBJ databases">
        <title>Isolation from cow dung.</title>
        <authorList>
            <person name="Ling L."/>
        </authorList>
    </citation>
    <scope>NUCLEOTIDE SEQUENCE [LARGE SCALE GENOMIC DNA]</scope>
    <source>
        <strain evidence="6 7">NEAU-LL90</strain>
    </source>
</reference>
<dbReference type="InterPro" id="IPR001647">
    <property type="entry name" value="HTH_TetR"/>
</dbReference>
<proteinExistence type="predicted"/>
<dbReference type="InterPro" id="IPR036271">
    <property type="entry name" value="Tet_transcr_reg_TetR-rel_C_sf"/>
</dbReference>
<dbReference type="InterPro" id="IPR009057">
    <property type="entry name" value="Homeodomain-like_sf"/>
</dbReference>
<feature type="DNA-binding region" description="H-T-H motif" evidence="4">
    <location>
        <begin position="37"/>
        <end position="56"/>
    </location>
</feature>
<dbReference type="GO" id="GO:0000976">
    <property type="term" value="F:transcription cis-regulatory region binding"/>
    <property type="evidence" value="ECO:0007669"/>
    <property type="project" value="TreeGrafter"/>
</dbReference>
<protein>
    <submittedName>
        <fullName evidence="6">TetR family transcriptional regulator</fullName>
    </submittedName>
</protein>
<evidence type="ECO:0000256" key="3">
    <source>
        <dbReference type="ARBA" id="ARBA00023163"/>
    </source>
</evidence>
<dbReference type="Pfam" id="PF17940">
    <property type="entry name" value="TetR_C_31"/>
    <property type="match status" value="1"/>
</dbReference>
<evidence type="ECO:0000313" key="6">
    <source>
        <dbReference type="EMBL" id="RMI29884.1"/>
    </source>
</evidence>
<evidence type="ECO:0000256" key="4">
    <source>
        <dbReference type="PROSITE-ProRule" id="PRU00335"/>
    </source>
</evidence>
<evidence type="ECO:0000313" key="7">
    <source>
        <dbReference type="Proteomes" id="UP000279275"/>
    </source>
</evidence>
<feature type="domain" description="HTH tetR-type" evidence="5">
    <location>
        <begin position="14"/>
        <end position="74"/>
    </location>
</feature>
<dbReference type="RefSeq" id="WP_122190397.1">
    <property type="nucleotide sequence ID" value="NZ_RFFH01000012.1"/>
</dbReference>
<dbReference type="Proteomes" id="UP000279275">
    <property type="component" value="Unassembled WGS sequence"/>
</dbReference>
<evidence type="ECO:0000256" key="1">
    <source>
        <dbReference type="ARBA" id="ARBA00023015"/>
    </source>
</evidence>
<sequence>MTSTETDGRRIRGQQRYALVLDAAVELVQRDGLPALTTRALAAAAHVSLASITYHFPTRADLVLATCTEAARRDIAATHDILDRLRTVLDPATVTPTQLADAWLHELTAPGGRIMSVFTLYLEVARQPELAAVAAAWSAGTRDALAAMLTEFGVAQPLSAAAVLGSALDGLRLPLLAHPDTAPTAQDRADLILLFSWVLGRDTAPDPRSAPK</sequence>
<dbReference type="InterPro" id="IPR041583">
    <property type="entry name" value="TetR_C_31"/>
</dbReference>
<dbReference type="PRINTS" id="PR00455">
    <property type="entry name" value="HTHTETR"/>
</dbReference>
<keyword evidence="2 4" id="KW-0238">DNA-binding</keyword>
<keyword evidence="7" id="KW-1185">Reference proteome</keyword>
<keyword evidence="1" id="KW-0805">Transcription regulation</keyword>
<gene>
    <name evidence="6" type="ORF">EBN03_24125</name>
</gene>
<dbReference type="PROSITE" id="PS50977">
    <property type="entry name" value="HTH_TETR_2"/>
    <property type="match status" value="1"/>
</dbReference>
<dbReference type="SUPFAM" id="SSF48498">
    <property type="entry name" value="Tetracyclin repressor-like, C-terminal domain"/>
    <property type="match status" value="1"/>
</dbReference>
<evidence type="ECO:0000256" key="2">
    <source>
        <dbReference type="ARBA" id="ARBA00023125"/>
    </source>
</evidence>
<dbReference type="GO" id="GO:0003700">
    <property type="term" value="F:DNA-binding transcription factor activity"/>
    <property type="evidence" value="ECO:0007669"/>
    <property type="project" value="TreeGrafter"/>
</dbReference>
<organism evidence="6 7">
    <name type="scientific">Nocardia stercoris</name>
    <dbReference type="NCBI Taxonomy" id="2483361"/>
    <lineage>
        <taxon>Bacteria</taxon>
        <taxon>Bacillati</taxon>
        <taxon>Actinomycetota</taxon>
        <taxon>Actinomycetes</taxon>
        <taxon>Mycobacteriales</taxon>
        <taxon>Nocardiaceae</taxon>
        <taxon>Nocardia</taxon>
    </lineage>
</organism>
<dbReference type="AlphaFoldDB" id="A0A3M2KXT0"/>
<comment type="caution">
    <text evidence="6">The sequence shown here is derived from an EMBL/GenBank/DDBJ whole genome shotgun (WGS) entry which is preliminary data.</text>
</comment>
<dbReference type="Gene3D" id="1.10.357.10">
    <property type="entry name" value="Tetracycline Repressor, domain 2"/>
    <property type="match status" value="1"/>
</dbReference>
<dbReference type="InterPro" id="IPR050109">
    <property type="entry name" value="HTH-type_TetR-like_transc_reg"/>
</dbReference>
<dbReference type="EMBL" id="RFFH01000012">
    <property type="protein sequence ID" value="RMI29884.1"/>
    <property type="molecule type" value="Genomic_DNA"/>
</dbReference>
<dbReference type="Pfam" id="PF00440">
    <property type="entry name" value="TetR_N"/>
    <property type="match status" value="1"/>
</dbReference>
<dbReference type="PANTHER" id="PTHR30055:SF234">
    <property type="entry name" value="HTH-TYPE TRANSCRIPTIONAL REGULATOR BETI"/>
    <property type="match status" value="1"/>
</dbReference>
<evidence type="ECO:0000259" key="5">
    <source>
        <dbReference type="PROSITE" id="PS50977"/>
    </source>
</evidence>